<evidence type="ECO:0000313" key="3">
    <source>
        <dbReference type="Proteomes" id="UP001221757"/>
    </source>
</evidence>
<name>A0AAD7MA47_MYCRO</name>
<accession>A0AAD7MA47</accession>
<feature type="transmembrane region" description="Helical" evidence="1">
    <location>
        <begin position="32"/>
        <end position="50"/>
    </location>
</feature>
<organism evidence="2 3">
    <name type="scientific">Mycena rosella</name>
    <name type="common">Pink bonnet</name>
    <name type="synonym">Agaricus rosellus</name>
    <dbReference type="NCBI Taxonomy" id="1033263"/>
    <lineage>
        <taxon>Eukaryota</taxon>
        <taxon>Fungi</taxon>
        <taxon>Dikarya</taxon>
        <taxon>Basidiomycota</taxon>
        <taxon>Agaricomycotina</taxon>
        <taxon>Agaricomycetes</taxon>
        <taxon>Agaricomycetidae</taxon>
        <taxon>Agaricales</taxon>
        <taxon>Marasmiineae</taxon>
        <taxon>Mycenaceae</taxon>
        <taxon>Mycena</taxon>
    </lineage>
</organism>
<keyword evidence="1" id="KW-0472">Membrane</keyword>
<proteinExistence type="predicted"/>
<dbReference type="EMBL" id="JARKIE010000005">
    <property type="protein sequence ID" value="KAJ7707402.1"/>
    <property type="molecule type" value="Genomic_DNA"/>
</dbReference>
<keyword evidence="1" id="KW-1133">Transmembrane helix</keyword>
<reference evidence="2" key="1">
    <citation type="submission" date="2023-03" db="EMBL/GenBank/DDBJ databases">
        <title>Massive genome expansion in bonnet fungi (Mycena s.s.) driven by repeated elements and novel gene families across ecological guilds.</title>
        <authorList>
            <consortium name="Lawrence Berkeley National Laboratory"/>
            <person name="Harder C.B."/>
            <person name="Miyauchi S."/>
            <person name="Viragh M."/>
            <person name="Kuo A."/>
            <person name="Thoen E."/>
            <person name="Andreopoulos B."/>
            <person name="Lu D."/>
            <person name="Skrede I."/>
            <person name="Drula E."/>
            <person name="Henrissat B."/>
            <person name="Morin E."/>
            <person name="Kohler A."/>
            <person name="Barry K."/>
            <person name="LaButti K."/>
            <person name="Morin E."/>
            <person name="Salamov A."/>
            <person name="Lipzen A."/>
            <person name="Mereny Z."/>
            <person name="Hegedus B."/>
            <person name="Baldrian P."/>
            <person name="Stursova M."/>
            <person name="Weitz H."/>
            <person name="Taylor A."/>
            <person name="Grigoriev I.V."/>
            <person name="Nagy L.G."/>
            <person name="Martin F."/>
            <person name="Kauserud H."/>
        </authorList>
    </citation>
    <scope>NUCLEOTIDE SEQUENCE</scope>
    <source>
        <strain evidence="2">CBHHK067</strain>
    </source>
</reference>
<dbReference type="Proteomes" id="UP001221757">
    <property type="component" value="Unassembled WGS sequence"/>
</dbReference>
<evidence type="ECO:0000256" key="1">
    <source>
        <dbReference type="SAM" id="Phobius"/>
    </source>
</evidence>
<comment type="caution">
    <text evidence="2">The sequence shown here is derived from an EMBL/GenBank/DDBJ whole genome shotgun (WGS) entry which is preliminary data.</text>
</comment>
<protein>
    <submittedName>
        <fullName evidence="2">Uncharacterized protein</fullName>
    </submittedName>
</protein>
<evidence type="ECO:0000313" key="2">
    <source>
        <dbReference type="EMBL" id="KAJ7707402.1"/>
    </source>
</evidence>
<dbReference type="AlphaFoldDB" id="A0AAD7MA47"/>
<keyword evidence="3" id="KW-1185">Reference proteome</keyword>
<sequence>MFFMMLYQCGRTLADNRTIHTPIITLFLRDGVFWFLAIFVISLADLIVWVHGHPGLAQANDVPGTVLFSVIGTRVLLGLKCVTSGVSVNTTAPTYELGSRTASGTVGFSRPEDTRDL</sequence>
<gene>
    <name evidence="2" type="ORF">B0H17DRAFT_1125215</name>
</gene>
<keyword evidence="1" id="KW-0812">Transmembrane</keyword>